<protein>
    <submittedName>
        <fullName evidence="1">Uncharacterized protein</fullName>
    </submittedName>
</protein>
<comment type="caution">
    <text evidence="1">The sequence shown here is derived from an EMBL/GenBank/DDBJ whole genome shotgun (WGS) entry which is preliminary data.</text>
</comment>
<accession>A0A9P5NFA4</accession>
<reference evidence="1" key="1">
    <citation type="submission" date="2020-11" db="EMBL/GenBank/DDBJ databases">
        <authorList>
            <consortium name="DOE Joint Genome Institute"/>
            <person name="Ahrendt S."/>
            <person name="Riley R."/>
            <person name="Andreopoulos W."/>
            <person name="LaButti K."/>
            <person name="Pangilinan J."/>
            <person name="Ruiz-duenas F.J."/>
            <person name="Barrasa J.M."/>
            <person name="Sanchez-Garcia M."/>
            <person name="Camarero S."/>
            <person name="Miyauchi S."/>
            <person name="Serrano A."/>
            <person name="Linde D."/>
            <person name="Babiker R."/>
            <person name="Drula E."/>
            <person name="Ayuso-Fernandez I."/>
            <person name="Pacheco R."/>
            <person name="Padilla G."/>
            <person name="Ferreira P."/>
            <person name="Barriuso J."/>
            <person name="Kellner H."/>
            <person name="Castanera R."/>
            <person name="Alfaro M."/>
            <person name="Ramirez L."/>
            <person name="Pisabarro A.G."/>
            <person name="Kuo A."/>
            <person name="Tritt A."/>
            <person name="Lipzen A."/>
            <person name="He G."/>
            <person name="Yan M."/>
            <person name="Ng V."/>
            <person name="Cullen D."/>
            <person name="Martin F."/>
            <person name="Rosso M.-N."/>
            <person name="Henrissat B."/>
            <person name="Hibbett D."/>
            <person name="Martinez A.T."/>
            <person name="Grigoriev I.V."/>
        </authorList>
    </citation>
    <scope>NUCLEOTIDE SEQUENCE</scope>
    <source>
        <strain evidence="1">AH 44721</strain>
    </source>
</reference>
<gene>
    <name evidence="1" type="ORF">CPB84DRAFT_1788880</name>
</gene>
<sequence>MMAFFHAQDDISKAIESVVFAHIIGSLPVEIRIQGKDYILKGTLKPERKVWKLGKTLDLTWGDRPIRPCDDKWTFIFELLESPESD</sequence>
<dbReference type="Proteomes" id="UP000724874">
    <property type="component" value="Unassembled WGS sequence"/>
</dbReference>
<evidence type="ECO:0000313" key="1">
    <source>
        <dbReference type="EMBL" id="KAF8884929.1"/>
    </source>
</evidence>
<proteinExistence type="predicted"/>
<organism evidence="1 2">
    <name type="scientific">Gymnopilus junonius</name>
    <name type="common">Spectacular rustgill mushroom</name>
    <name type="synonym">Gymnopilus spectabilis subsp. junonius</name>
    <dbReference type="NCBI Taxonomy" id="109634"/>
    <lineage>
        <taxon>Eukaryota</taxon>
        <taxon>Fungi</taxon>
        <taxon>Dikarya</taxon>
        <taxon>Basidiomycota</taxon>
        <taxon>Agaricomycotina</taxon>
        <taxon>Agaricomycetes</taxon>
        <taxon>Agaricomycetidae</taxon>
        <taxon>Agaricales</taxon>
        <taxon>Agaricineae</taxon>
        <taxon>Hymenogastraceae</taxon>
        <taxon>Gymnopilus</taxon>
    </lineage>
</organism>
<keyword evidence="2" id="KW-1185">Reference proteome</keyword>
<dbReference type="AlphaFoldDB" id="A0A9P5NFA4"/>
<evidence type="ECO:0000313" key="2">
    <source>
        <dbReference type="Proteomes" id="UP000724874"/>
    </source>
</evidence>
<name>A0A9P5NFA4_GYMJU</name>
<dbReference type="EMBL" id="JADNYJ010000105">
    <property type="protein sequence ID" value="KAF8884929.1"/>
    <property type="molecule type" value="Genomic_DNA"/>
</dbReference>
<dbReference type="OrthoDB" id="2748218at2759"/>